<name>A0A9P6DBH4_PLEER</name>
<evidence type="ECO:0008006" key="4">
    <source>
        <dbReference type="Google" id="ProtNLM"/>
    </source>
</evidence>
<gene>
    <name evidence="2" type="ORF">BDN71DRAFT_343567</name>
</gene>
<dbReference type="Proteomes" id="UP000807025">
    <property type="component" value="Unassembled WGS sequence"/>
</dbReference>
<accession>A0A9P6DBH4</accession>
<keyword evidence="1" id="KW-0732">Signal</keyword>
<keyword evidence="3" id="KW-1185">Reference proteome</keyword>
<feature type="chain" id="PRO_5040479743" description="Secreted protein" evidence="1">
    <location>
        <begin position="18"/>
        <end position="100"/>
    </location>
</feature>
<comment type="caution">
    <text evidence="2">The sequence shown here is derived from an EMBL/GenBank/DDBJ whole genome shotgun (WGS) entry which is preliminary data.</text>
</comment>
<feature type="signal peptide" evidence="1">
    <location>
        <begin position="1"/>
        <end position="17"/>
    </location>
</feature>
<sequence length="100" mass="11303">MYSTVAPFLLVTRLGSAMVCEILQNNLECYGITENHIRGHVRRRVNRPHAFPSNRREICLPHGGHAPSHLFLRRSPGFAADDHNIDIITDPRTCSMANQL</sequence>
<protein>
    <recommendedName>
        <fullName evidence="4">Secreted protein</fullName>
    </recommendedName>
</protein>
<dbReference type="AlphaFoldDB" id="A0A9P6DBH4"/>
<proteinExistence type="predicted"/>
<evidence type="ECO:0000313" key="3">
    <source>
        <dbReference type="Proteomes" id="UP000807025"/>
    </source>
</evidence>
<dbReference type="EMBL" id="MU154536">
    <property type="protein sequence ID" value="KAF9498607.1"/>
    <property type="molecule type" value="Genomic_DNA"/>
</dbReference>
<organism evidence="2 3">
    <name type="scientific">Pleurotus eryngii</name>
    <name type="common">Boletus of the steppes</name>
    <dbReference type="NCBI Taxonomy" id="5323"/>
    <lineage>
        <taxon>Eukaryota</taxon>
        <taxon>Fungi</taxon>
        <taxon>Dikarya</taxon>
        <taxon>Basidiomycota</taxon>
        <taxon>Agaricomycotina</taxon>
        <taxon>Agaricomycetes</taxon>
        <taxon>Agaricomycetidae</taxon>
        <taxon>Agaricales</taxon>
        <taxon>Pleurotineae</taxon>
        <taxon>Pleurotaceae</taxon>
        <taxon>Pleurotus</taxon>
    </lineage>
</organism>
<evidence type="ECO:0000256" key="1">
    <source>
        <dbReference type="SAM" id="SignalP"/>
    </source>
</evidence>
<evidence type="ECO:0000313" key="2">
    <source>
        <dbReference type="EMBL" id="KAF9498607.1"/>
    </source>
</evidence>
<reference evidence="2" key="1">
    <citation type="submission" date="2020-11" db="EMBL/GenBank/DDBJ databases">
        <authorList>
            <consortium name="DOE Joint Genome Institute"/>
            <person name="Ahrendt S."/>
            <person name="Riley R."/>
            <person name="Andreopoulos W."/>
            <person name="Labutti K."/>
            <person name="Pangilinan J."/>
            <person name="Ruiz-Duenas F.J."/>
            <person name="Barrasa J.M."/>
            <person name="Sanchez-Garcia M."/>
            <person name="Camarero S."/>
            <person name="Miyauchi S."/>
            <person name="Serrano A."/>
            <person name="Linde D."/>
            <person name="Babiker R."/>
            <person name="Drula E."/>
            <person name="Ayuso-Fernandez I."/>
            <person name="Pacheco R."/>
            <person name="Padilla G."/>
            <person name="Ferreira P."/>
            <person name="Barriuso J."/>
            <person name="Kellner H."/>
            <person name="Castanera R."/>
            <person name="Alfaro M."/>
            <person name="Ramirez L."/>
            <person name="Pisabarro A.G."/>
            <person name="Kuo A."/>
            <person name="Tritt A."/>
            <person name="Lipzen A."/>
            <person name="He G."/>
            <person name="Yan M."/>
            <person name="Ng V."/>
            <person name="Cullen D."/>
            <person name="Martin F."/>
            <person name="Rosso M.-N."/>
            <person name="Henrissat B."/>
            <person name="Hibbett D."/>
            <person name="Martinez A.T."/>
            <person name="Grigoriev I.V."/>
        </authorList>
    </citation>
    <scope>NUCLEOTIDE SEQUENCE</scope>
    <source>
        <strain evidence="2">ATCC 90797</strain>
    </source>
</reference>